<evidence type="ECO:0000259" key="1">
    <source>
        <dbReference type="Pfam" id="PF06938"/>
    </source>
</evidence>
<dbReference type="Pfam" id="PF06938">
    <property type="entry name" value="DUF1285_N"/>
    <property type="match status" value="1"/>
</dbReference>
<dbReference type="RefSeq" id="WP_220111295.1">
    <property type="nucleotide sequence ID" value="NZ_JAHZST010000018.1"/>
</dbReference>
<comment type="caution">
    <text evidence="2">The sequence shown here is derived from an EMBL/GenBank/DDBJ whole genome shotgun (WGS) entry which is preliminary data.</text>
</comment>
<accession>A0ABS7E8J3</accession>
<dbReference type="InterPro" id="IPR048341">
    <property type="entry name" value="DUF1285_N"/>
</dbReference>
<name>A0ABS7E8J3_9GAMM</name>
<evidence type="ECO:0000313" key="3">
    <source>
        <dbReference type="Proteomes" id="UP001195963"/>
    </source>
</evidence>
<proteinExistence type="predicted"/>
<organism evidence="2 3">
    <name type="scientific">Shewanella nanhaiensis</name>
    <dbReference type="NCBI Taxonomy" id="2864872"/>
    <lineage>
        <taxon>Bacteria</taxon>
        <taxon>Pseudomonadati</taxon>
        <taxon>Pseudomonadota</taxon>
        <taxon>Gammaproteobacteria</taxon>
        <taxon>Alteromonadales</taxon>
        <taxon>Shewanellaceae</taxon>
        <taxon>Shewanella</taxon>
    </lineage>
</organism>
<keyword evidence="3" id="KW-1185">Reference proteome</keyword>
<dbReference type="InterPro" id="IPR023361">
    <property type="entry name" value="DUF1285_beta_roll_sf"/>
</dbReference>
<evidence type="ECO:0000313" key="2">
    <source>
        <dbReference type="EMBL" id="MBW8185945.1"/>
    </source>
</evidence>
<protein>
    <submittedName>
        <fullName evidence="2">DUF1285 domain-containing protein</fullName>
    </submittedName>
</protein>
<dbReference type="EMBL" id="JAHZST010000018">
    <property type="protein sequence ID" value="MBW8185945.1"/>
    <property type="molecule type" value="Genomic_DNA"/>
</dbReference>
<feature type="domain" description="DUF1285" evidence="1">
    <location>
        <begin position="27"/>
        <end position="77"/>
    </location>
</feature>
<reference evidence="2 3" key="1">
    <citation type="submission" date="2021-07" db="EMBL/GenBank/DDBJ databases">
        <title>Shewanella sp. nov, isolated from SCS.</title>
        <authorList>
            <person name="Cao W.R."/>
        </authorList>
    </citation>
    <scope>NUCLEOTIDE SEQUENCE [LARGE SCALE GENOMIC DNA]</scope>
    <source>
        <strain evidence="2 3">NR704-98</strain>
    </source>
</reference>
<gene>
    <name evidence="2" type="ORF">K0625_20130</name>
</gene>
<dbReference type="Proteomes" id="UP001195963">
    <property type="component" value="Unassembled WGS sequence"/>
</dbReference>
<dbReference type="Gene3D" id="2.30.270.10">
    <property type="entry name" value="duf1285 protein"/>
    <property type="match status" value="1"/>
</dbReference>
<sequence>MSDKRICVEQTLTQLTKETELCTQAVLFKIDSKGDWFYLEEPLPSKFARLFSSILYQIDGEYFLITPAEKLKVEVVDHPLVIVDYQRCNEVGIDVVTSLGIMHKTSGIQDFDIKDEEITLTLERECTAKLGRACYYRFINEFILVDN</sequence>
<dbReference type="Gene3D" id="3.10.540.10">
    <property type="entry name" value="duf1285 like domain"/>
    <property type="match status" value="1"/>
</dbReference>